<evidence type="ECO:0000259" key="4">
    <source>
        <dbReference type="PROSITE" id="PS51186"/>
    </source>
</evidence>
<protein>
    <submittedName>
        <fullName evidence="5">Diamine acetyltransferase 2-like</fullName>
    </submittedName>
</protein>
<dbReference type="InterPro" id="IPR000182">
    <property type="entry name" value="GNAT_dom"/>
</dbReference>
<keyword evidence="6" id="KW-1185">Reference proteome</keyword>
<dbReference type="InterPro" id="IPR051016">
    <property type="entry name" value="Diverse_Substrate_AcTransf"/>
</dbReference>
<dbReference type="EMBL" id="JAGXEW010000040">
    <property type="protein sequence ID" value="KAK1153544.1"/>
    <property type="molecule type" value="Genomic_DNA"/>
</dbReference>
<dbReference type="AlphaFoldDB" id="A0AAD8FUA4"/>
<dbReference type="Proteomes" id="UP001230051">
    <property type="component" value="Unassembled WGS sequence"/>
</dbReference>
<dbReference type="GO" id="GO:0008080">
    <property type="term" value="F:N-acetyltransferase activity"/>
    <property type="evidence" value="ECO:0007669"/>
    <property type="project" value="TreeGrafter"/>
</dbReference>
<comment type="similarity">
    <text evidence="1">Belongs to the acetyltransferase family.</text>
</comment>
<keyword evidence="2" id="KW-0808">Transferase</keyword>
<dbReference type="InterPro" id="IPR016181">
    <property type="entry name" value="Acyl_CoA_acyltransferase"/>
</dbReference>
<evidence type="ECO:0000256" key="1">
    <source>
        <dbReference type="ARBA" id="ARBA00008694"/>
    </source>
</evidence>
<feature type="domain" description="N-acetyltransferase" evidence="4">
    <location>
        <begin position="3"/>
        <end position="171"/>
    </location>
</feature>
<gene>
    <name evidence="5" type="primary">SAT1</name>
    <name evidence="5" type="ORF">AOXY_G29616</name>
</gene>
<dbReference type="CDD" id="cd04301">
    <property type="entry name" value="NAT_SF"/>
    <property type="match status" value="1"/>
</dbReference>
<dbReference type="SUPFAM" id="SSF55729">
    <property type="entry name" value="Acyl-CoA N-acyltransferases (Nat)"/>
    <property type="match status" value="1"/>
</dbReference>
<dbReference type="PROSITE" id="PS51186">
    <property type="entry name" value="GNAT"/>
    <property type="match status" value="1"/>
</dbReference>
<evidence type="ECO:0000256" key="2">
    <source>
        <dbReference type="ARBA" id="ARBA00022679"/>
    </source>
</evidence>
<proteinExistence type="inferred from homology"/>
<name>A0AAD8FUA4_ACIOX</name>
<dbReference type="PANTHER" id="PTHR10545:SF51">
    <property type="entry name" value="THIALYSINE N-EPSILON-ACETYLTRANSFERASE"/>
    <property type="match status" value="1"/>
</dbReference>
<keyword evidence="3" id="KW-0012">Acyltransferase</keyword>
<reference evidence="5" key="1">
    <citation type="submission" date="2022-02" db="EMBL/GenBank/DDBJ databases">
        <title>Atlantic sturgeon de novo genome assembly.</title>
        <authorList>
            <person name="Stock M."/>
            <person name="Klopp C."/>
            <person name="Guiguen Y."/>
            <person name="Cabau C."/>
            <person name="Parinello H."/>
            <person name="Santidrian Yebra-Pimentel E."/>
            <person name="Kuhl H."/>
            <person name="Dirks R.P."/>
            <person name="Guessner J."/>
            <person name="Wuertz S."/>
            <person name="Du K."/>
            <person name="Schartl M."/>
        </authorList>
    </citation>
    <scope>NUCLEOTIDE SEQUENCE</scope>
    <source>
        <strain evidence="5">STURGEONOMICS-FGT-2020</strain>
        <tissue evidence="5">Whole blood</tissue>
    </source>
</reference>
<dbReference type="PANTHER" id="PTHR10545">
    <property type="entry name" value="DIAMINE N-ACETYLTRANSFERASE"/>
    <property type="match status" value="1"/>
</dbReference>
<sequence>MNYTVRDSTPEDCKDIMRLIVDLAEYEKMANEVKLTHKELEADGFSSNPFFKCLVAEVPEEFKSKEGHTLVGYGFYFFTYSTFKGRVVYLEDLYVMPEFRGKGIGKALMSHIAQIGRARGCVRMQFTVLDWNKPSLDFYSSQGALNLTATEGWQMLRFEDDHLEKLAQSAN</sequence>
<organism evidence="5 6">
    <name type="scientific">Acipenser oxyrinchus oxyrinchus</name>
    <dbReference type="NCBI Taxonomy" id="40147"/>
    <lineage>
        <taxon>Eukaryota</taxon>
        <taxon>Metazoa</taxon>
        <taxon>Chordata</taxon>
        <taxon>Craniata</taxon>
        <taxon>Vertebrata</taxon>
        <taxon>Euteleostomi</taxon>
        <taxon>Actinopterygii</taxon>
        <taxon>Chondrostei</taxon>
        <taxon>Acipenseriformes</taxon>
        <taxon>Acipenseridae</taxon>
        <taxon>Acipenser</taxon>
    </lineage>
</organism>
<comment type="caution">
    <text evidence="5">The sequence shown here is derived from an EMBL/GenBank/DDBJ whole genome shotgun (WGS) entry which is preliminary data.</text>
</comment>
<dbReference type="FunFam" id="3.40.630.30:FF:000011">
    <property type="entry name" value="Diamine acetyltransferase 1"/>
    <property type="match status" value="1"/>
</dbReference>
<evidence type="ECO:0000313" key="6">
    <source>
        <dbReference type="Proteomes" id="UP001230051"/>
    </source>
</evidence>
<dbReference type="GO" id="GO:0006595">
    <property type="term" value="P:polyamine metabolic process"/>
    <property type="evidence" value="ECO:0007669"/>
    <property type="project" value="UniProtKB-ARBA"/>
</dbReference>
<accession>A0AAD8FUA4</accession>
<dbReference type="Gene3D" id="3.40.630.30">
    <property type="match status" value="1"/>
</dbReference>
<dbReference type="Pfam" id="PF00583">
    <property type="entry name" value="Acetyltransf_1"/>
    <property type="match status" value="1"/>
</dbReference>
<evidence type="ECO:0000256" key="3">
    <source>
        <dbReference type="ARBA" id="ARBA00023315"/>
    </source>
</evidence>
<evidence type="ECO:0000313" key="5">
    <source>
        <dbReference type="EMBL" id="KAK1153544.1"/>
    </source>
</evidence>